<dbReference type="RefSeq" id="WP_163097524.1">
    <property type="nucleotide sequence ID" value="NZ_CP127523.1"/>
</dbReference>
<gene>
    <name evidence="2" type="ORF">GL267_06325</name>
</gene>
<feature type="chain" id="PRO_5032383973" evidence="1">
    <location>
        <begin position="27"/>
        <end position="132"/>
    </location>
</feature>
<protein>
    <submittedName>
        <fullName evidence="2">Uncharacterized protein</fullName>
    </submittedName>
</protein>
<reference evidence="2" key="1">
    <citation type="submission" date="2019-11" db="EMBL/GenBank/DDBJ databases">
        <title>Acidithiobacillus ferrianus sp. nov.: a facultatively anaerobic and extremely acidophilic chemolithoautotroph.</title>
        <authorList>
            <person name="Norris P.R."/>
            <person name="Falagan C."/>
            <person name="Moya-Beltran A."/>
            <person name="Castro M."/>
            <person name="Quatrini R."/>
            <person name="Johnson D.B."/>
        </authorList>
    </citation>
    <scope>NUCLEOTIDE SEQUENCE [LARGE SCALE GENOMIC DNA]</scope>
    <source>
        <strain evidence="2">MG</strain>
    </source>
</reference>
<dbReference type="AlphaFoldDB" id="A0A845UEG4"/>
<evidence type="ECO:0000256" key="1">
    <source>
        <dbReference type="SAM" id="SignalP"/>
    </source>
</evidence>
<dbReference type="EMBL" id="WNJL01000028">
    <property type="protein sequence ID" value="NDU42274.1"/>
    <property type="molecule type" value="Genomic_DNA"/>
</dbReference>
<keyword evidence="1" id="KW-0732">Signal</keyword>
<comment type="caution">
    <text evidence="2">The sequence shown here is derived from an EMBL/GenBank/DDBJ whole genome shotgun (WGS) entry which is preliminary data.</text>
</comment>
<organism evidence="2">
    <name type="scientific">Acidithiobacillus ferrianus</name>
    <dbReference type="NCBI Taxonomy" id="2678518"/>
    <lineage>
        <taxon>Bacteria</taxon>
        <taxon>Pseudomonadati</taxon>
        <taxon>Pseudomonadota</taxon>
        <taxon>Acidithiobacillia</taxon>
        <taxon>Acidithiobacillales</taxon>
        <taxon>Acidithiobacillaceae</taxon>
        <taxon>Acidithiobacillus</taxon>
    </lineage>
</organism>
<sequence length="132" mass="14173">MQRIRRYFSTFAVLTVFLLGTWMSHAAVAMPLGIPPAALPGVSMSEMPCCLGSHGMDMSAQACAMSGPCMSVCAETHAPRGLRLSGVNIPAAMMAGPVIFLRPAGFRLAANPFFYAHPPYQPPPLEHMRLVI</sequence>
<proteinExistence type="predicted"/>
<evidence type="ECO:0000313" key="2">
    <source>
        <dbReference type="EMBL" id="NDU42274.1"/>
    </source>
</evidence>
<accession>A0A845UEG4</accession>
<feature type="signal peptide" evidence="1">
    <location>
        <begin position="1"/>
        <end position="26"/>
    </location>
</feature>
<name>A0A845UEG4_9PROT</name>